<evidence type="ECO:0000256" key="10">
    <source>
        <dbReference type="ARBA" id="ARBA00049338"/>
    </source>
</evidence>
<proteinExistence type="inferred from homology"/>
<dbReference type="GO" id="GO:0005886">
    <property type="term" value="C:plasma membrane"/>
    <property type="evidence" value="ECO:0007669"/>
    <property type="project" value="UniProtKB-SubCell"/>
</dbReference>
<dbReference type="SUPFAM" id="SSF55008">
    <property type="entry name" value="HMA, heavy metal-associated domain"/>
    <property type="match status" value="1"/>
</dbReference>
<dbReference type="SUPFAM" id="SSF56784">
    <property type="entry name" value="HAD-like"/>
    <property type="match status" value="1"/>
</dbReference>
<dbReference type="CDD" id="cd00371">
    <property type="entry name" value="HMA"/>
    <property type="match status" value="1"/>
</dbReference>
<dbReference type="Pfam" id="PF00122">
    <property type="entry name" value="E1-E2_ATPase"/>
    <property type="match status" value="1"/>
</dbReference>
<dbReference type="InterPro" id="IPR059000">
    <property type="entry name" value="ATPase_P-type_domA"/>
</dbReference>
<dbReference type="GO" id="GO:0005524">
    <property type="term" value="F:ATP binding"/>
    <property type="evidence" value="ECO:0007669"/>
    <property type="project" value="UniProtKB-UniRule"/>
</dbReference>
<dbReference type="PANTHER" id="PTHR48085:SF5">
    <property type="entry name" value="CADMIUM_ZINC-TRANSPORTING ATPASE HMA4-RELATED"/>
    <property type="match status" value="1"/>
</dbReference>
<accession>A0A4Z0DA45</accession>
<dbReference type="PROSITE" id="PS50846">
    <property type="entry name" value="HMA_2"/>
    <property type="match status" value="1"/>
</dbReference>
<keyword evidence="11" id="KW-0479">Metal-binding</keyword>
<evidence type="ECO:0000256" key="11">
    <source>
        <dbReference type="RuleBase" id="RU362081"/>
    </source>
</evidence>
<dbReference type="Proteomes" id="UP000298381">
    <property type="component" value="Unassembled WGS sequence"/>
</dbReference>
<evidence type="ECO:0000256" key="1">
    <source>
        <dbReference type="ARBA" id="ARBA00004651"/>
    </source>
</evidence>
<dbReference type="Gene3D" id="3.40.1110.10">
    <property type="entry name" value="Calcium-transporting ATPase, cytoplasmic domain N"/>
    <property type="match status" value="1"/>
</dbReference>
<dbReference type="Gene3D" id="2.70.150.10">
    <property type="entry name" value="Calcium-transporting ATPase, cytoplasmic transduction domain A"/>
    <property type="match status" value="1"/>
</dbReference>
<evidence type="ECO:0000256" key="2">
    <source>
        <dbReference type="ARBA" id="ARBA00006024"/>
    </source>
</evidence>
<evidence type="ECO:0000256" key="7">
    <source>
        <dbReference type="ARBA" id="ARBA00022989"/>
    </source>
</evidence>
<dbReference type="NCBIfam" id="TIGR01512">
    <property type="entry name" value="ATPase-IB2_Cd"/>
    <property type="match status" value="1"/>
</dbReference>
<dbReference type="EMBL" id="SRIB01000001">
    <property type="protein sequence ID" value="TFZ41750.1"/>
    <property type="molecule type" value="Genomic_DNA"/>
</dbReference>
<dbReference type="PRINTS" id="PR00119">
    <property type="entry name" value="CATATPASE"/>
</dbReference>
<dbReference type="PROSITE" id="PS00154">
    <property type="entry name" value="ATPASE_E1_E2"/>
    <property type="match status" value="1"/>
</dbReference>
<evidence type="ECO:0000256" key="8">
    <source>
        <dbReference type="ARBA" id="ARBA00023136"/>
    </source>
</evidence>
<dbReference type="Pfam" id="PF00702">
    <property type="entry name" value="Hydrolase"/>
    <property type="match status" value="1"/>
</dbReference>
<dbReference type="Gene3D" id="3.40.50.1000">
    <property type="entry name" value="HAD superfamily/HAD-like"/>
    <property type="match status" value="1"/>
</dbReference>
<dbReference type="SUPFAM" id="SSF81665">
    <property type="entry name" value="Calcium ATPase, transmembrane domain M"/>
    <property type="match status" value="1"/>
</dbReference>
<evidence type="ECO:0000256" key="6">
    <source>
        <dbReference type="ARBA" id="ARBA00022840"/>
    </source>
</evidence>
<dbReference type="InterPro" id="IPR023298">
    <property type="entry name" value="ATPase_P-typ_TM_dom_sf"/>
</dbReference>
<dbReference type="InterPro" id="IPR027256">
    <property type="entry name" value="P-typ_ATPase_IB"/>
</dbReference>
<keyword evidence="5 11" id="KW-0547">Nucleotide-binding</keyword>
<keyword evidence="3" id="KW-0104">Cadmium</keyword>
<evidence type="ECO:0000313" key="14">
    <source>
        <dbReference type="Proteomes" id="UP000298381"/>
    </source>
</evidence>
<dbReference type="InterPro" id="IPR023299">
    <property type="entry name" value="ATPase_P-typ_cyto_dom_N"/>
</dbReference>
<dbReference type="InterPro" id="IPR001757">
    <property type="entry name" value="P_typ_ATPase"/>
</dbReference>
<organism evidence="13 14">
    <name type="scientific">Soehngenia longivitae</name>
    <dbReference type="NCBI Taxonomy" id="2562294"/>
    <lineage>
        <taxon>Bacteria</taxon>
        <taxon>Bacillati</taxon>
        <taxon>Bacillota</taxon>
        <taxon>Tissierellia</taxon>
        <taxon>Tissierellales</taxon>
        <taxon>Tissierellaceae</taxon>
        <taxon>Soehngenia</taxon>
    </lineage>
</organism>
<evidence type="ECO:0000256" key="9">
    <source>
        <dbReference type="ARBA" id="ARBA00039103"/>
    </source>
</evidence>
<dbReference type="InterPro" id="IPR036163">
    <property type="entry name" value="HMA_dom_sf"/>
</dbReference>
<keyword evidence="6 11" id="KW-0067">ATP-binding</keyword>
<feature type="domain" description="HMA" evidence="12">
    <location>
        <begin position="2"/>
        <end position="66"/>
    </location>
</feature>
<keyword evidence="7 11" id="KW-1133">Transmembrane helix</keyword>
<dbReference type="SUPFAM" id="SSF81653">
    <property type="entry name" value="Calcium ATPase, transduction domain A"/>
    <property type="match status" value="1"/>
</dbReference>
<sequence>MENKIFILEGLDCANCAQKIEDRVNKINGVKKATLNFVNKKLQIEFNDVSNEELVNQIKNEIISIEPYVKIIDFNENISKNRKNNIDEYNSSLKRLFLSLLIFILGVILPIDEYIKYLLFFSSYLIAGIRVLKISLHNIKNKNIFDENFLMSVATLGAIAIGQFEEAIAVMIFYEIGEYFQSKAVNQSRKSIAELMDIRPDYANLIKNEDFIKVNPKDVQIGDHILIRPGERIPLDSVIVDGESSIDTKALTGESIPKDVRTGDKILGGYINLQGLLKAKVEKEYKDSSVSKILKLVEESSEKKAPTENFITAFAKYYTPVVVFLAIALAIIPPLITEEALFSDWIYRALVFLVVSCPCALVISIPLSFFAGIGKASKNGILIKGGNYLEALNFVDTIVFDKTGTLTEGVFKVSSVVTIGNYSVDEVLYFAAHAEYNSNHPIAKSIVEYYNKGINLSSIKEFKEYAGNGIEAVVNESKILLGKFDFLRSKGIKIDELYQNSNSIYVAIDGKFEGYIVITDKVKDDAKYTIDMLKNHNIKNIVMLTGDNKEVASKTAKDLGINSYYAELLPEDKVEIVEKLMSKKSNKKSKLVFIGDGINDAPVLSISDIGIAMGGLGSDAAIEASDIVLMNDELKKLIELFQISQKTRKIAYENIYLALFVKFLVLILGAIGIATMWHAVFADVGVTILAVINSMRLLQNK</sequence>
<dbReference type="InterPro" id="IPR006121">
    <property type="entry name" value="HMA_dom"/>
</dbReference>
<evidence type="ECO:0000259" key="12">
    <source>
        <dbReference type="PROSITE" id="PS50846"/>
    </source>
</evidence>
<dbReference type="GO" id="GO:0046872">
    <property type="term" value="F:metal ion binding"/>
    <property type="evidence" value="ECO:0007669"/>
    <property type="project" value="UniProtKB-KW"/>
</dbReference>
<dbReference type="Gene3D" id="3.30.70.100">
    <property type="match status" value="1"/>
</dbReference>
<dbReference type="Pfam" id="PF00403">
    <property type="entry name" value="HMA"/>
    <property type="match status" value="1"/>
</dbReference>
<feature type="transmembrane region" description="Helical" evidence="11">
    <location>
        <begin position="317"/>
        <end position="337"/>
    </location>
</feature>
<gene>
    <name evidence="13" type="primary">cadA</name>
    <name evidence="13" type="ORF">E4100_01030</name>
</gene>
<dbReference type="RefSeq" id="WP_135269971.1">
    <property type="nucleotide sequence ID" value="NZ_SRIB01000001.1"/>
</dbReference>
<dbReference type="EC" id="7.2.2.21" evidence="9"/>
<comment type="catalytic activity">
    <reaction evidence="10">
        <text>Cd(2+)(in) + ATP + H2O = Cd(2+)(out) + ADP + phosphate + H(+)</text>
        <dbReference type="Rhea" id="RHEA:12132"/>
        <dbReference type="ChEBI" id="CHEBI:15377"/>
        <dbReference type="ChEBI" id="CHEBI:15378"/>
        <dbReference type="ChEBI" id="CHEBI:30616"/>
        <dbReference type="ChEBI" id="CHEBI:43474"/>
        <dbReference type="ChEBI" id="CHEBI:48775"/>
        <dbReference type="ChEBI" id="CHEBI:456216"/>
        <dbReference type="EC" id="7.2.2.21"/>
    </reaction>
</comment>
<keyword evidence="8 11" id="KW-0472">Membrane</keyword>
<keyword evidence="11" id="KW-1003">Cell membrane</keyword>
<dbReference type="OrthoDB" id="9760364at2"/>
<dbReference type="FunFam" id="2.70.150.10:FF:000002">
    <property type="entry name" value="Copper-transporting ATPase 1, putative"/>
    <property type="match status" value="1"/>
</dbReference>
<dbReference type="InterPro" id="IPR023214">
    <property type="entry name" value="HAD_sf"/>
</dbReference>
<feature type="transmembrane region" description="Helical" evidence="11">
    <location>
        <begin position="92"/>
        <end position="111"/>
    </location>
</feature>
<comment type="caution">
    <text evidence="13">The sequence shown here is derived from an EMBL/GenBank/DDBJ whole genome shotgun (WGS) entry which is preliminary data.</text>
</comment>
<protein>
    <recommendedName>
        <fullName evidence="9">Cd(2+)-exporting ATPase</fullName>
        <ecNumber evidence="9">7.2.2.21</ecNumber>
    </recommendedName>
</protein>
<comment type="similarity">
    <text evidence="2 11">Belongs to the cation transport ATPase (P-type) (TC 3.A.3) family. Type IB subfamily.</text>
</comment>
<dbReference type="PRINTS" id="PR00941">
    <property type="entry name" value="CDATPASE"/>
</dbReference>
<comment type="subcellular location">
    <subcellularLocation>
        <location evidence="1">Cell membrane</location>
        <topology evidence="1">Multi-pass membrane protein</topology>
    </subcellularLocation>
</comment>
<feature type="transmembrane region" description="Helical" evidence="11">
    <location>
        <begin position="349"/>
        <end position="374"/>
    </location>
</feature>
<evidence type="ECO:0000256" key="5">
    <source>
        <dbReference type="ARBA" id="ARBA00022741"/>
    </source>
</evidence>
<dbReference type="InterPro" id="IPR036412">
    <property type="entry name" value="HAD-like_sf"/>
</dbReference>
<keyword evidence="14" id="KW-1185">Reference proteome</keyword>
<dbReference type="InterPro" id="IPR051014">
    <property type="entry name" value="Cation_Transport_ATPase_IB"/>
</dbReference>
<reference evidence="13 14" key="1">
    <citation type="submission" date="2019-03" db="EMBL/GenBank/DDBJ databases">
        <title>Draft genome sequence data and analysis of a Fermenting Bacterium, Soehngenia longevitae strain 1933PT, isolated from petroleum reservoir in Azerbaijan.</title>
        <authorList>
            <person name="Grouzdev D.S."/>
            <person name="Bidzhieva S.K."/>
            <person name="Sokolova D.S."/>
            <person name="Tourova T.P."/>
            <person name="Poltaraus A.B."/>
            <person name="Nazina T.N."/>
        </authorList>
    </citation>
    <scope>NUCLEOTIDE SEQUENCE [LARGE SCALE GENOMIC DNA]</scope>
    <source>
        <strain evidence="13 14">1933P</strain>
    </source>
</reference>
<keyword evidence="13" id="KW-0378">Hydrolase</keyword>
<dbReference type="AlphaFoldDB" id="A0A4Z0DA45"/>
<dbReference type="GO" id="GO:0008551">
    <property type="term" value="F:P-type cadmium transporter activity"/>
    <property type="evidence" value="ECO:0007669"/>
    <property type="project" value="UniProtKB-EC"/>
</dbReference>
<dbReference type="PANTHER" id="PTHR48085">
    <property type="entry name" value="CADMIUM/ZINC-TRANSPORTING ATPASE HMA2-RELATED"/>
    <property type="match status" value="1"/>
</dbReference>
<dbReference type="NCBIfam" id="TIGR01494">
    <property type="entry name" value="ATPase_P-type"/>
    <property type="match status" value="1"/>
</dbReference>
<name>A0A4Z0DA45_9FIRM</name>
<feature type="transmembrane region" description="Helical" evidence="11">
    <location>
        <begin position="655"/>
        <end position="674"/>
    </location>
</feature>
<dbReference type="InterPro" id="IPR018303">
    <property type="entry name" value="ATPase_P-typ_P_site"/>
</dbReference>
<evidence type="ECO:0000256" key="3">
    <source>
        <dbReference type="ARBA" id="ARBA00022539"/>
    </source>
</evidence>
<dbReference type="GO" id="GO:0016887">
    <property type="term" value="F:ATP hydrolysis activity"/>
    <property type="evidence" value="ECO:0007669"/>
    <property type="project" value="InterPro"/>
</dbReference>
<dbReference type="NCBIfam" id="TIGR01525">
    <property type="entry name" value="ATPase-IB_hvy"/>
    <property type="match status" value="1"/>
</dbReference>
<keyword evidence="4 11" id="KW-0812">Transmembrane</keyword>
<evidence type="ECO:0000256" key="4">
    <source>
        <dbReference type="ARBA" id="ARBA00022692"/>
    </source>
</evidence>
<evidence type="ECO:0000313" key="13">
    <source>
        <dbReference type="EMBL" id="TFZ41750.1"/>
    </source>
</evidence>
<dbReference type="InterPro" id="IPR008250">
    <property type="entry name" value="ATPase_P-typ_transduc_dom_A_sf"/>
</dbReference>